<organism evidence="2 3">
    <name type="scientific">Mesobacillus maritimus</name>
    <dbReference type="NCBI Taxonomy" id="1643336"/>
    <lineage>
        <taxon>Bacteria</taxon>
        <taxon>Bacillati</taxon>
        <taxon>Bacillota</taxon>
        <taxon>Bacilli</taxon>
        <taxon>Bacillales</taxon>
        <taxon>Bacillaceae</taxon>
        <taxon>Mesobacillus</taxon>
    </lineage>
</organism>
<keyword evidence="3" id="KW-1185">Reference proteome</keyword>
<evidence type="ECO:0000313" key="3">
    <source>
        <dbReference type="Proteomes" id="UP000769780"/>
    </source>
</evidence>
<dbReference type="EMBL" id="JACWFH010000017">
    <property type="protein sequence ID" value="MBY0097940.1"/>
    <property type="molecule type" value="Genomic_DNA"/>
</dbReference>
<comment type="caution">
    <text evidence="2">The sequence shown here is derived from an EMBL/GenBank/DDBJ whole genome shotgun (WGS) entry which is preliminary data.</text>
</comment>
<dbReference type="SUPFAM" id="SSF55729">
    <property type="entry name" value="Acyl-CoA N-acyltransferases (Nat)"/>
    <property type="match status" value="1"/>
</dbReference>
<evidence type="ECO:0000313" key="2">
    <source>
        <dbReference type="EMBL" id="MBY0097940.1"/>
    </source>
</evidence>
<protein>
    <submittedName>
        <fullName evidence="2">GNAT family N-acetyltransferase</fullName>
    </submittedName>
</protein>
<dbReference type="InterPro" id="IPR000182">
    <property type="entry name" value="GNAT_dom"/>
</dbReference>
<proteinExistence type="predicted"/>
<dbReference type="CDD" id="cd04301">
    <property type="entry name" value="NAT_SF"/>
    <property type="match status" value="1"/>
</dbReference>
<accession>A0ABS7K779</accession>
<feature type="domain" description="N-acetyltransferase" evidence="1">
    <location>
        <begin position="1"/>
        <end position="151"/>
    </location>
</feature>
<sequence>MDNLYRKVWDYSIKERLIKHSSYPGFRGFVCLSDNEDILGFTYGYSSLPGQYYHDILVKELDSTAYELWLKDCFELVELVVHPSYRNQGYAKGLVTELLKDVQNKTTVLTTQVSNHSARRLYQGLGWADVKEPFFPSNEGTPYVIMGKVLK</sequence>
<dbReference type="Gene3D" id="3.40.630.30">
    <property type="match status" value="1"/>
</dbReference>
<dbReference type="InterPro" id="IPR016181">
    <property type="entry name" value="Acyl_CoA_acyltransferase"/>
</dbReference>
<dbReference type="Proteomes" id="UP000769780">
    <property type="component" value="Unassembled WGS sequence"/>
</dbReference>
<name>A0ABS7K779_9BACI</name>
<dbReference type="Pfam" id="PF00583">
    <property type="entry name" value="Acetyltransf_1"/>
    <property type="match status" value="1"/>
</dbReference>
<evidence type="ECO:0000259" key="1">
    <source>
        <dbReference type="PROSITE" id="PS51186"/>
    </source>
</evidence>
<reference evidence="2 3" key="1">
    <citation type="submission" date="2020-07" db="EMBL/GenBank/DDBJ databases">
        <title>Fungal Genomes of the International Space Station.</title>
        <authorList>
            <person name="Seuylemezian A."/>
            <person name="Singh N.K."/>
            <person name="Wood J."/>
            <person name="Venkateswaran K."/>
        </authorList>
    </citation>
    <scope>NUCLEOTIDE SEQUENCE [LARGE SCALE GENOMIC DNA]</scope>
    <source>
        <strain evidence="2 3">PL-B2</strain>
    </source>
</reference>
<gene>
    <name evidence="2" type="ORF">H0185_14135</name>
</gene>
<dbReference type="PROSITE" id="PS51186">
    <property type="entry name" value="GNAT"/>
    <property type="match status" value="1"/>
</dbReference>